<protein>
    <submittedName>
        <fullName evidence="2">Uncharacterized protein</fullName>
    </submittedName>
</protein>
<proteinExistence type="predicted"/>
<dbReference type="EnsemblPlants" id="OPUNC03G06470.1">
    <property type="protein sequence ID" value="OPUNC03G06470.1"/>
    <property type="gene ID" value="OPUNC03G06470"/>
</dbReference>
<evidence type="ECO:0000313" key="3">
    <source>
        <dbReference type="Proteomes" id="UP000026962"/>
    </source>
</evidence>
<dbReference type="AlphaFoldDB" id="A0A0E0K9Y1"/>
<evidence type="ECO:0000313" key="2">
    <source>
        <dbReference type="EnsemblPlants" id="OPUNC03G06470.1"/>
    </source>
</evidence>
<evidence type="ECO:0000256" key="1">
    <source>
        <dbReference type="SAM" id="MobiDB-lite"/>
    </source>
</evidence>
<accession>A0A0E0K9Y1</accession>
<feature type="region of interest" description="Disordered" evidence="1">
    <location>
        <begin position="45"/>
        <end position="74"/>
    </location>
</feature>
<keyword evidence="3" id="KW-1185">Reference proteome</keyword>
<reference evidence="2" key="2">
    <citation type="submission" date="2018-05" db="EMBL/GenBank/DDBJ databases">
        <title>OpunRS2 (Oryza punctata Reference Sequence Version 2).</title>
        <authorList>
            <person name="Zhang J."/>
            <person name="Kudrna D."/>
            <person name="Lee S."/>
            <person name="Talag J."/>
            <person name="Welchert J."/>
            <person name="Wing R.A."/>
        </authorList>
    </citation>
    <scope>NUCLEOTIDE SEQUENCE [LARGE SCALE GENOMIC DNA]</scope>
</reference>
<organism evidence="2">
    <name type="scientific">Oryza punctata</name>
    <name type="common">Red rice</name>
    <dbReference type="NCBI Taxonomy" id="4537"/>
    <lineage>
        <taxon>Eukaryota</taxon>
        <taxon>Viridiplantae</taxon>
        <taxon>Streptophyta</taxon>
        <taxon>Embryophyta</taxon>
        <taxon>Tracheophyta</taxon>
        <taxon>Spermatophyta</taxon>
        <taxon>Magnoliopsida</taxon>
        <taxon>Liliopsida</taxon>
        <taxon>Poales</taxon>
        <taxon>Poaceae</taxon>
        <taxon>BOP clade</taxon>
        <taxon>Oryzoideae</taxon>
        <taxon>Oryzeae</taxon>
        <taxon>Oryzinae</taxon>
        <taxon>Oryza</taxon>
    </lineage>
</organism>
<dbReference type="Proteomes" id="UP000026962">
    <property type="component" value="Chromosome 3"/>
</dbReference>
<dbReference type="Gramene" id="OPUNC03G06470.1">
    <property type="protein sequence ID" value="OPUNC03G06470.1"/>
    <property type="gene ID" value="OPUNC03G06470"/>
</dbReference>
<name>A0A0E0K9Y1_ORYPU</name>
<reference evidence="2" key="1">
    <citation type="submission" date="2015-04" db="UniProtKB">
        <authorList>
            <consortium name="EnsemblPlants"/>
        </authorList>
    </citation>
    <scope>IDENTIFICATION</scope>
</reference>
<dbReference type="HOGENOM" id="CLU_2692048_0_0_1"/>
<sequence length="74" mass="8040">MYKPINSQALRAVLGTKWQPARRQPTLSHTGVVVEAVSQVVPSPKFFASPSRLPPSTNPSDSCDLQLPDLSPEL</sequence>